<dbReference type="AlphaFoldDB" id="A0A0B7MUG5"/>
<protein>
    <recommendedName>
        <fullName evidence="2">NELF-A N-terminal domain-containing protein</fullName>
    </recommendedName>
</protein>
<dbReference type="Proteomes" id="UP000054107">
    <property type="component" value="Unassembled WGS sequence"/>
</dbReference>
<feature type="compositionally biased region" description="Polar residues" evidence="1">
    <location>
        <begin position="273"/>
        <end position="283"/>
    </location>
</feature>
<accession>A0A0B7MUG5</accession>
<feature type="compositionally biased region" description="Basic and acidic residues" evidence="1">
    <location>
        <begin position="420"/>
        <end position="437"/>
    </location>
</feature>
<organism evidence="3 4">
    <name type="scientific">Parasitella parasitica</name>
    <dbReference type="NCBI Taxonomy" id="35722"/>
    <lineage>
        <taxon>Eukaryota</taxon>
        <taxon>Fungi</taxon>
        <taxon>Fungi incertae sedis</taxon>
        <taxon>Mucoromycota</taxon>
        <taxon>Mucoromycotina</taxon>
        <taxon>Mucoromycetes</taxon>
        <taxon>Mucorales</taxon>
        <taxon>Mucorineae</taxon>
        <taxon>Mucoraceae</taxon>
        <taxon>Parasitella</taxon>
    </lineage>
</organism>
<feature type="region of interest" description="Disordered" evidence="1">
    <location>
        <begin position="212"/>
        <end position="336"/>
    </location>
</feature>
<feature type="compositionally biased region" description="Polar residues" evidence="1">
    <location>
        <begin position="313"/>
        <end position="335"/>
    </location>
</feature>
<keyword evidence="4" id="KW-1185">Reference proteome</keyword>
<evidence type="ECO:0000313" key="4">
    <source>
        <dbReference type="Proteomes" id="UP000054107"/>
    </source>
</evidence>
<dbReference type="STRING" id="35722.A0A0B7MUG5"/>
<evidence type="ECO:0000256" key="1">
    <source>
        <dbReference type="SAM" id="MobiDB-lite"/>
    </source>
</evidence>
<dbReference type="OrthoDB" id="2135488at2759"/>
<feature type="domain" description="NELF-A N-terminal" evidence="2">
    <location>
        <begin position="13"/>
        <end position="148"/>
    </location>
</feature>
<gene>
    <name evidence="3" type="primary">PARPA_00160.1 scaffold 368</name>
</gene>
<name>A0A0B7MUG5_9FUNG</name>
<dbReference type="EMBL" id="LN718810">
    <property type="protein sequence ID" value="CEP06905.1"/>
    <property type="molecule type" value="Genomic_DNA"/>
</dbReference>
<feature type="compositionally biased region" description="Low complexity" evidence="1">
    <location>
        <begin position="450"/>
        <end position="469"/>
    </location>
</feature>
<feature type="compositionally biased region" description="Low complexity" evidence="1">
    <location>
        <begin position="487"/>
        <end position="500"/>
    </location>
</feature>
<evidence type="ECO:0000313" key="3">
    <source>
        <dbReference type="EMBL" id="CEP06905.1"/>
    </source>
</evidence>
<dbReference type="InterPro" id="IPR056557">
    <property type="entry name" value="NELF-A_N"/>
</dbReference>
<feature type="region of interest" description="Disordered" evidence="1">
    <location>
        <begin position="367"/>
        <end position="508"/>
    </location>
</feature>
<sequence>MAYERNTAEGIRLWLTAEVNSPGWNSASIAKGLTEDVVTMITPYFSQFDSRVKQGVLLATMCMRKGDLMLLGDNLNKIIEIALHDSDDFVQTTAHILKDYPSAQFFDLNIDGWSQDFRALLQTIGSTVKKTGINFHPPEDMLLQHNARITPQNASSTYSDYKSTHVHHFTLTTNANDIISNESRHARFSELVESEERFELAEAQQAQVVAQKRAGAELSSKAKRVASPTSNTPNPFPFPPHRNSPASNSIALPGSGRTGFAPPRSLSMGSVGPNPTSGSSSLFTKRPARPTRPVSGVAGASGGGGGLFIKSNKPASSQRPMQRSATTNSMSQSNLPRGLQRVQKTQMLDFNAATAIEQNTATALKKAQDDKKAQAEAKKQEALDKKKRAAEEKREREEKKKAQKAAAAAAKQAAQAAKEAAAREAKEARESAKEVKAEAAAGGVMEDGVKSPTSAPTSPKTPTSPISPKIKYEHVFAIPALPAHHTQQQQQRQQQQQQAQPDGKFTTF</sequence>
<proteinExistence type="predicted"/>
<dbReference type="Pfam" id="PF23553">
    <property type="entry name" value="NELF-A_N"/>
    <property type="match status" value="1"/>
</dbReference>
<reference evidence="3 4" key="1">
    <citation type="submission" date="2014-09" db="EMBL/GenBank/DDBJ databases">
        <authorList>
            <person name="Ellenberger Sabrina"/>
        </authorList>
    </citation>
    <scope>NUCLEOTIDE SEQUENCE [LARGE SCALE GENOMIC DNA]</scope>
    <source>
        <strain evidence="3 4">CBS 412.66</strain>
    </source>
</reference>
<feature type="compositionally biased region" description="Low complexity" evidence="1">
    <location>
        <begin position="404"/>
        <end position="419"/>
    </location>
</feature>
<evidence type="ECO:0000259" key="2">
    <source>
        <dbReference type="Pfam" id="PF23553"/>
    </source>
</evidence>
<feature type="compositionally biased region" description="Basic and acidic residues" evidence="1">
    <location>
        <begin position="367"/>
        <end position="400"/>
    </location>
</feature>